<reference evidence="3 4" key="1">
    <citation type="submission" date="2017-11" db="EMBL/GenBank/DDBJ databases">
        <authorList>
            <person name="Founou R.C."/>
            <person name="Founou L."/>
            <person name="Allam M."/>
            <person name="Ismail A."/>
            <person name="Essack S.Y."/>
        </authorList>
    </citation>
    <scope>NUCLEOTIDE SEQUENCE [LARGE SCALE GENOMIC DNA]</scope>
    <source>
        <strain evidence="3 4">G703N2B1</strain>
    </source>
</reference>
<feature type="region of interest" description="Disordered" evidence="1">
    <location>
        <begin position="38"/>
        <end position="114"/>
    </location>
</feature>
<organism evidence="3 4">
    <name type="scientific">Staphylococcus aureus</name>
    <dbReference type="NCBI Taxonomy" id="1280"/>
    <lineage>
        <taxon>Bacteria</taxon>
        <taxon>Bacillati</taxon>
        <taxon>Bacillota</taxon>
        <taxon>Bacilli</taxon>
        <taxon>Bacillales</taxon>
        <taxon>Staphylococcaceae</taxon>
        <taxon>Staphylococcus</taxon>
    </lineage>
</organism>
<evidence type="ECO:0000313" key="4">
    <source>
        <dbReference type="Proteomes" id="UP000238775"/>
    </source>
</evidence>
<sequence length="167" mass="18298">MKRINWQRLATIGLCSSLVINAFSGVTAVAETITIESSPTVASSAKEATSASSATPESTESSQETTETSREAETKEAEEHAEAEVPTETPEVRTDTTEPPAEKSSEIDRQKNISPRWVSDNQVLYPRMTFAFTDETGKAFADENLTLSGTYYKLARHAATSQWRPYA</sequence>
<feature type="compositionally biased region" description="Basic and acidic residues" evidence="1">
    <location>
        <begin position="90"/>
        <end position="111"/>
    </location>
</feature>
<feature type="chain" id="PRO_5038417073" evidence="2">
    <location>
        <begin position="29"/>
        <end position="167"/>
    </location>
</feature>
<keyword evidence="2" id="KW-0732">Signal</keyword>
<evidence type="ECO:0000256" key="2">
    <source>
        <dbReference type="SAM" id="SignalP"/>
    </source>
</evidence>
<proteinExistence type="predicted"/>
<evidence type="ECO:0000313" key="3">
    <source>
        <dbReference type="EMBL" id="PPJ76774.1"/>
    </source>
</evidence>
<comment type="caution">
    <text evidence="3">The sequence shown here is derived from an EMBL/GenBank/DDBJ whole genome shotgun (WGS) entry which is preliminary data.</text>
</comment>
<feature type="compositionally biased region" description="Basic and acidic residues" evidence="1">
    <location>
        <begin position="67"/>
        <end position="83"/>
    </location>
</feature>
<protein>
    <submittedName>
        <fullName evidence="3">Uncharacterized protein</fullName>
    </submittedName>
</protein>
<dbReference type="Proteomes" id="UP000238775">
    <property type="component" value="Unassembled WGS sequence"/>
</dbReference>
<evidence type="ECO:0000256" key="1">
    <source>
        <dbReference type="SAM" id="MobiDB-lite"/>
    </source>
</evidence>
<dbReference type="EMBL" id="PGWZ01000239">
    <property type="protein sequence ID" value="PPJ76774.1"/>
    <property type="molecule type" value="Genomic_DNA"/>
</dbReference>
<gene>
    <name evidence="3" type="ORF">CV021_01550</name>
</gene>
<feature type="signal peptide" evidence="2">
    <location>
        <begin position="1"/>
        <end position="28"/>
    </location>
</feature>
<feature type="compositionally biased region" description="Low complexity" evidence="1">
    <location>
        <begin position="40"/>
        <end position="66"/>
    </location>
</feature>
<feature type="non-terminal residue" evidence="3">
    <location>
        <position position="167"/>
    </location>
</feature>
<dbReference type="AlphaFoldDB" id="A0A7Z1SEL6"/>
<name>A0A7Z1SEL6_STAAU</name>
<accession>A0A7Z1SEL6</accession>